<gene>
    <name evidence="2" type="ORF">LTRI10_LOCUS3877</name>
</gene>
<dbReference type="Proteomes" id="UP001497516">
    <property type="component" value="Chromosome 1"/>
</dbReference>
<reference evidence="2 3" key="1">
    <citation type="submission" date="2024-04" db="EMBL/GenBank/DDBJ databases">
        <authorList>
            <person name="Fracassetti M."/>
        </authorList>
    </citation>
    <scope>NUCLEOTIDE SEQUENCE [LARGE SCALE GENOMIC DNA]</scope>
</reference>
<name>A0AAV2CIA5_9ROSI</name>
<evidence type="ECO:0000256" key="1">
    <source>
        <dbReference type="SAM" id="MobiDB-lite"/>
    </source>
</evidence>
<dbReference type="AlphaFoldDB" id="A0AAV2CIA5"/>
<evidence type="ECO:0000313" key="2">
    <source>
        <dbReference type="EMBL" id="CAL1356160.1"/>
    </source>
</evidence>
<accession>A0AAV2CIA5</accession>
<feature type="compositionally biased region" description="Basic and acidic residues" evidence="1">
    <location>
        <begin position="28"/>
        <end position="37"/>
    </location>
</feature>
<sequence>MVASDDDGSSPPLFLSDPDPQFPNSKDATSERERCSEAEDGDNWFKGAGLSGLRYYMSQLRPVGGCSRRGSGRRWLHFTRSAMDGRGKGI</sequence>
<keyword evidence="3" id="KW-1185">Reference proteome</keyword>
<feature type="compositionally biased region" description="Low complexity" evidence="1">
    <location>
        <begin position="9"/>
        <end position="23"/>
    </location>
</feature>
<organism evidence="2 3">
    <name type="scientific">Linum trigynum</name>
    <dbReference type="NCBI Taxonomy" id="586398"/>
    <lineage>
        <taxon>Eukaryota</taxon>
        <taxon>Viridiplantae</taxon>
        <taxon>Streptophyta</taxon>
        <taxon>Embryophyta</taxon>
        <taxon>Tracheophyta</taxon>
        <taxon>Spermatophyta</taxon>
        <taxon>Magnoliopsida</taxon>
        <taxon>eudicotyledons</taxon>
        <taxon>Gunneridae</taxon>
        <taxon>Pentapetalae</taxon>
        <taxon>rosids</taxon>
        <taxon>fabids</taxon>
        <taxon>Malpighiales</taxon>
        <taxon>Linaceae</taxon>
        <taxon>Linum</taxon>
    </lineage>
</organism>
<feature type="region of interest" description="Disordered" evidence="1">
    <location>
        <begin position="1"/>
        <end position="41"/>
    </location>
</feature>
<protein>
    <submittedName>
        <fullName evidence="2">Uncharacterized protein</fullName>
    </submittedName>
</protein>
<evidence type="ECO:0000313" key="3">
    <source>
        <dbReference type="Proteomes" id="UP001497516"/>
    </source>
</evidence>
<dbReference type="EMBL" id="OZ034813">
    <property type="protein sequence ID" value="CAL1356160.1"/>
    <property type="molecule type" value="Genomic_DNA"/>
</dbReference>
<proteinExistence type="predicted"/>